<dbReference type="AlphaFoldDB" id="A0A2H3E1S6"/>
<dbReference type="EMBL" id="KZ293656">
    <property type="protein sequence ID" value="PBK93656.1"/>
    <property type="molecule type" value="Genomic_DNA"/>
</dbReference>
<dbReference type="InParanoid" id="A0A2H3E1S6"/>
<evidence type="ECO:0000313" key="2">
    <source>
        <dbReference type="Proteomes" id="UP000217790"/>
    </source>
</evidence>
<accession>A0A2H3E1S6</accession>
<organism evidence="1 2">
    <name type="scientific">Armillaria gallica</name>
    <name type="common">Bulbous honey fungus</name>
    <name type="synonym">Armillaria bulbosa</name>
    <dbReference type="NCBI Taxonomy" id="47427"/>
    <lineage>
        <taxon>Eukaryota</taxon>
        <taxon>Fungi</taxon>
        <taxon>Dikarya</taxon>
        <taxon>Basidiomycota</taxon>
        <taxon>Agaricomycotina</taxon>
        <taxon>Agaricomycetes</taxon>
        <taxon>Agaricomycetidae</taxon>
        <taxon>Agaricales</taxon>
        <taxon>Marasmiineae</taxon>
        <taxon>Physalacriaceae</taxon>
        <taxon>Armillaria</taxon>
    </lineage>
</organism>
<proteinExistence type="predicted"/>
<protein>
    <submittedName>
        <fullName evidence="1">Uncharacterized protein</fullName>
    </submittedName>
</protein>
<keyword evidence="2" id="KW-1185">Reference proteome</keyword>
<gene>
    <name evidence="1" type="ORF">ARMGADRAFT_1165100</name>
</gene>
<dbReference type="Proteomes" id="UP000217790">
    <property type="component" value="Unassembled WGS sequence"/>
</dbReference>
<reference evidence="2" key="1">
    <citation type="journal article" date="2017" name="Nat. Ecol. Evol.">
        <title>Genome expansion and lineage-specific genetic innovations in the forest pathogenic fungi Armillaria.</title>
        <authorList>
            <person name="Sipos G."/>
            <person name="Prasanna A.N."/>
            <person name="Walter M.C."/>
            <person name="O'Connor E."/>
            <person name="Balint B."/>
            <person name="Krizsan K."/>
            <person name="Kiss B."/>
            <person name="Hess J."/>
            <person name="Varga T."/>
            <person name="Slot J."/>
            <person name="Riley R."/>
            <person name="Boka B."/>
            <person name="Rigling D."/>
            <person name="Barry K."/>
            <person name="Lee J."/>
            <person name="Mihaltcheva S."/>
            <person name="LaButti K."/>
            <person name="Lipzen A."/>
            <person name="Waldron R."/>
            <person name="Moloney N.M."/>
            <person name="Sperisen C."/>
            <person name="Kredics L."/>
            <person name="Vagvoelgyi C."/>
            <person name="Patrignani A."/>
            <person name="Fitzpatrick D."/>
            <person name="Nagy I."/>
            <person name="Doyle S."/>
            <person name="Anderson J.B."/>
            <person name="Grigoriev I.V."/>
            <person name="Gueldener U."/>
            <person name="Muensterkoetter M."/>
            <person name="Nagy L.G."/>
        </authorList>
    </citation>
    <scope>NUCLEOTIDE SEQUENCE [LARGE SCALE GENOMIC DNA]</scope>
    <source>
        <strain evidence="2">Ar21-2</strain>
    </source>
</reference>
<sequence length="147" mass="15727">MIALIALRSMPTKASLTSTEANITLAMKSTGVRLPTALGAVAQQASSLHTFESSTAMCHLPVVLSCSPIPQNSAYKRETIVDSSASSWSYDFGAPTSDDPNPDETFLDKFVASSFSNKGARFDQPMYPLAPTTKEIFIWTSPATSLS</sequence>
<evidence type="ECO:0000313" key="1">
    <source>
        <dbReference type="EMBL" id="PBK93656.1"/>
    </source>
</evidence>
<dbReference type="OrthoDB" id="3017483at2759"/>
<name>A0A2H3E1S6_ARMGA</name>